<dbReference type="AlphaFoldDB" id="A0A152A6F2"/>
<dbReference type="Pfam" id="PF12796">
    <property type="entry name" value="Ank_2"/>
    <property type="match status" value="1"/>
</dbReference>
<dbReference type="Proteomes" id="UP000076078">
    <property type="component" value="Unassembled WGS sequence"/>
</dbReference>
<accession>A0A152A6F2</accession>
<dbReference type="PANTHER" id="PTHR24198:SF165">
    <property type="entry name" value="ANKYRIN REPEAT-CONTAINING PROTEIN-RELATED"/>
    <property type="match status" value="1"/>
</dbReference>
<organism evidence="5 6">
    <name type="scientific">Tieghemostelium lacteum</name>
    <name type="common">Slime mold</name>
    <name type="synonym">Dictyostelium lacteum</name>
    <dbReference type="NCBI Taxonomy" id="361077"/>
    <lineage>
        <taxon>Eukaryota</taxon>
        <taxon>Amoebozoa</taxon>
        <taxon>Evosea</taxon>
        <taxon>Eumycetozoa</taxon>
        <taxon>Dictyostelia</taxon>
        <taxon>Dictyosteliales</taxon>
        <taxon>Raperosteliaceae</taxon>
        <taxon>Tieghemostelium</taxon>
    </lineage>
</organism>
<feature type="region of interest" description="Disordered" evidence="4">
    <location>
        <begin position="212"/>
        <end position="276"/>
    </location>
</feature>
<feature type="region of interest" description="Disordered" evidence="4">
    <location>
        <begin position="75"/>
        <end position="169"/>
    </location>
</feature>
<dbReference type="OMA" id="INDYDGH"/>
<gene>
    <name evidence="5" type="ORF">DLAC_01639</name>
</gene>
<proteinExistence type="predicted"/>
<dbReference type="Gene3D" id="1.25.40.20">
    <property type="entry name" value="Ankyrin repeat-containing domain"/>
    <property type="match status" value="2"/>
</dbReference>
<feature type="repeat" description="ANK" evidence="3">
    <location>
        <begin position="335"/>
        <end position="368"/>
    </location>
</feature>
<dbReference type="InterPro" id="IPR036770">
    <property type="entry name" value="Ankyrin_rpt-contain_sf"/>
</dbReference>
<dbReference type="PRINTS" id="PR01415">
    <property type="entry name" value="ANKYRIN"/>
</dbReference>
<reference evidence="5 6" key="1">
    <citation type="submission" date="2015-12" db="EMBL/GenBank/DDBJ databases">
        <title>Dictyostelia acquired genes for synthesis and detection of signals that induce cell-type specialization by lateral gene transfer from prokaryotes.</title>
        <authorList>
            <person name="Gloeckner G."/>
            <person name="Schaap P."/>
        </authorList>
    </citation>
    <scope>NUCLEOTIDE SEQUENCE [LARGE SCALE GENOMIC DNA]</scope>
    <source>
        <strain evidence="5 6">TK</strain>
    </source>
</reference>
<dbReference type="InterPro" id="IPR002110">
    <property type="entry name" value="Ankyrin_rpt"/>
</dbReference>
<feature type="compositionally biased region" description="Low complexity" evidence="4">
    <location>
        <begin position="94"/>
        <end position="108"/>
    </location>
</feature>
<feature type="compositionally biased region" description="Low complexity" evidence="4">
    <location>
        <begin position="117"/>
        <end position="152"/>
    </location>
</feature>
<keyword evidence="6" id="KW-1185">Reference proteome</keyword>
<dbReference type="SMART" id="SM00248">
    <property type="entry name" value="ANK"/>
    <property type="match status" value="6"/>
</dbReference>
<evidence type="ECO:0000313" key="5">
    <source>
        <dbReference type="EMBL" id="KYR01637.1"/>
    </source>
</evidence>
<evidence type="ECO:0000313" key="6">
    <source>
        <dbReference type="Proteomes" id="UP000076078"/>
    </source>
</evidence>
<feature type="compositionally biased region" description="Pro residues" evidence="4">
    <location>
        <begin position="216"/>
        <end position="226"/>
    </location>
</feature>
<comment type="caution">
    <text evidence="5">The sequence shown here is derived from an EMBL/GenBank/DDBJ whole genome shotgun (WGS) entry which is preliminary data.</text>
</comment>
<dbReference type="PROSITE" id="PS50088">
    <property type="entry name" value="ANK_REPEAT"/>
    <property type="match status" value="2"/>
</dbReference>
<evidence type="ECO:0000256" key="2">
    <source>
        <dbReference type="ARBA" id="ARBA00023043"/>
    </source>
</evidence>
<name>A0A152A6F2_TIELA</name>
<protein>
    <submittedName>
        <fullName evidence="5">Ankyrin repeat-containing protein</fullName>
    </submittedName>
</protein>
<dbReference type="EMBL" id="LODT01000006">
    <property type="protein sequence ID" value="KYR01637.1"/>
    <property type="molecule type" value="Genomic_DNA"/>
</dbReference>
<feature type="compositionally biased region" description="Polar residues" evidence="4">
    <location>
        <begin position="233"/>
        <end position="259"/>
    </location>
</feature>
<keyword evidence="1" id="KW-0677">Repeat</keyword>
<evidence type="ECO:0000256" key="4">
    <source>
        <dbReference type="SAM" id="MobiDB-lite"/>
    </source>
</evidence>
<dbReference type="SUPFAM" id="SSF48403">
    <property type="entry name" value="Ankyrin repeat"/>
    <property type="match status" value="1"/>
</dbReference>
<feature type="repeat" description="ANK" evidence="3">
    <location>
        <begin position="401"/>
        <end position="433"/>
    </location>
</feature>
<keyword evidence="2 3" id="KW-0040">ANK repeat</keyword>
<evidence type="ECO:0000256" key="1">
    <source>
        <dbReference type="ARBA" id="ARBA00022737"/>
    </source>
</evidence>
<dbReference type="STRING" id="361077.A0A152A6F2"/>
<feature type="compositionally biased region" description="Low complexity" evidence="4">
    <location>
        <begin position="260"/>
        <end position="276"/>
    </location>
</feature>
<dbReference type="PANTHER" id="PTHR24198">
    <property type="entry name" value="ANKYRIN REPEAT AND PROTEIN KINASE DOMAIN-CONTAINING PROTEIN"/>
    <property type="match status" value="1"/>
</dbReference>
<evidence type="ECO:0000256" key="3">
    <source>
        <dbReference type="PROSITE-ProRule" id="PRU00023"/>
    </source>
</evidence>
<dbReference type="OrthoDB" id="539213at2759"/>
<sequence length="641" mass="71979">MYINNNYTNSDKNKLSNILNYGDEGNNNSASEIIDIFQKTQKQSYTSTVAESNLSNQSPNLSKKMNLLQLSKLPSINDMEGSPPESPTSDHSGNRSGPPSIGSSSYSPRFTNKPLIPNSSISYSNSSNSSNRSSSSGGSRNSSPRSNTSSPHYPSPPTTQSISPMSSPHGFSAQVLVDFSQSLNNNTHSQNLQNYYQPPKTKITYNYTPQALPIQVIPPPPPPPPTTTTIQPSSQKPINNNPFFDSSNLLPPQSQTSPVNNNNNNNNNTNQKTQNNNNNYVQSIYHHPYEGVKSIKETYLFEQIPLLIACFHNNLNSLKNMIKSGADMNYQCKIRGWTPLMLAAQEGHIEALNLILQLKNIDVNKRNFQGNTCLMIACYNTRRSVIEKLINYADPSITNKEGTNCLMVSSALGDTDSMRILIEKGMDVNAVDNKGYSALMYCQIYGYKPKPNTINDYDGHSVTELELENRKMALNILISSGSRIDQVTKDDFDPLKLAIKHGPYDFLLYLLDRLLDINQLIQCDGSGWSPLKLSIRYSPLSIIQLILKKTHYIFVHQQYQDFRDPNSSGAKTTVLSILLQVIQFNRDLEIFIAIYNYFVKSNLFKPEKKLQIDTLLQQCRESNHQSIEDYLSQYILPQCDD</sequence>
<dbReference type="InParanoid" id="A0A152A6F2"/>
<dbReference type="PROSITE" id="PS50297">
    <property type="entry name" value="ANK_REP_REGION"/>
    <property type="match status" value="2"/>
</dbReference>